<dbReference type="GeneID" id="78176909"/>
<dbReference type="GO" id="GO:0043565">
    <property type="term" value="F:sequence-specific DNA binding"/>
    <property type="evidence" value="ECO:0007669"/>
    <property type="project" value="InterPro"/>
</dbReference>
<dbReference type="InterPro" id="IPR010921">
    <property type="entry name" value="Trp_repressor/repl_initiator"/>
</dbReference>
<dbReference type="RefSeq" id="WP_072853245.1">
    <property type="nucleotide sequence ID" value="NZ_FRAH01000080.1"/>
</dbReference>
<dbReference type="PIRSF" id="PIRSF012508">
    <property type="entry name" value="YerC"/>
    <property type="match status" value="1"/>
</dbReference>
<dbReference type="InterPro" id="IPR000831">
    <property type="entry name" value="Trp_repress"/>
</dbReference>
<dbReference type="GO" id="GO:0003700">
    <property type="term" value="F:DNA-binding transcription factor activity"/>
    <property type="evidence" value="ECO:0007669"/>
    <property type="project" value="InterPro"/>
</dbReference>
<gene>
    <name evidence="1" type="ORF">SAMN02745138_03087</name>
</gene>
<reference evidence="1 2" key="1">
    <citation type="submission" date="2016-11" db="EMBL/GenBank/DDBJ databases">
        <authorList>
            <person name="Jaros S."/>
            <person name="Januszkiewicz K."/>
            <person name="Wedrychowicz H."/>
        </authorList>
    </citation>
    <scope>NUCLEOTIDE SEQUENCE [LARGE SCALE GENOMIC DNA]</scope>
    <source>
        <strain evidence="1 2">DSM 14214</strain>
    </source>
</reference>
<dbReference type="PANTHER" id="PTHR40080">
    <property type="entry name" value="LMO1763 PROTEIN"/>
    <property type="match status" value="1"/>
</dbReference>
<dbReference type="SUPFAM" id="SSF48295">
    <property type="entry name" value="TrpR-like"/>
    <property type="match status" value="1"/>
</dbReference>
<dbReference type="InterPro" id="IPR013368">
    <property type="entry name" value="YecD_YerC"/>
</dbReference>
<dbReference type="Gene3D" id="1.10.1270.10">
    <property type="entry name" value="TrpR-like"/>
    <property type="match status" value="1"/>
</dbReference>
<dbReference type="EMBL" id="FRAH01000080">
    <property type="protein sequence ID" value="SHL22030.1"/>
    <property type="molecule type" value="Genomic_DNA"/>
</dbReference>
<dbReference type="Proteomes" id="UP000183975">
    <property type="component" value="Unassembled WGS sequence"/>
</dbReference>
<proteinExistence type="predicted"/>
<dbReference type="OrthoDB" id="2874807at2"/>
<dbReference type="PANTHER" id="PTHR40080:SF1">
    <property type="entry name" value="TRPR-LIKE PROTEIN YERC_YECD"/>
    <property type="match status" value="1"/>
</dbReference>
<accession>A0A1M6YV77</accession>
<dbReference type="InterPro" id="IPR038116">
    <property type="entry name" value="TrpR-like_sf"/>
</dbReference>
<evidence type="ECO:0000313" key="1">
    <source>
        <dbReference type="EMBL" id="SHL22030.1"/>
    </source>
</evidence>
<evidence type="ECO:0000313" key="2">
    <source>
        <dbReference type="Proteomes" id="UP000183975"/>
    </source>
</evidence>
<dbReference type="NCBIfam" id="TIGR02531">
    <property type="entry name" value="yecD_yerC"/>
    <property type="match status" value="1"/>
</dbReference>
<organism evidence="1 2">
    <name type="scientific">Anaerotignum lactatifermentans DSM 14214</name>
    <dbReference type="NCBI Taxonomy" id="1121323"/>
    <lineage>
        <taxon>Bacteria</taxon>
        <taxon>Bacillati</taxon>
        <taxon>Bacillota</taxon>
        <taxon>Clostridia</taxon>
        <taxon>Lachnospirales</taxon>
        <taxon>Anaerotignaceae</taxon>
        <taxon>Anaerotignum</taxon>
    </lineage>
</organism>
<dbReference type="Pfam" id="PF01371">
    <property type="entry name" value="Trp_repressor"/>
    <property type="match status" value="1"/>
</dbReference>
<protein>
    <submittedName>
        <fullName evidence="1">Trp operon repressor family</fullName>
    </submittedName>
</protein>
<sequence>MNKKIKSELVDRLFQCILSMETVEECYQLFEDLCTVNEIQAIAQRMEVAVMLNAKKTYVEIADKTGASTATISRVNRCLHYGTDGYKLAISRVYGDGDQTEKTEEAEQ</sequence>
<name>A0A1M6YV77_9FIRM</name>
<dbReference type="AlphaFoldDB" id="A0A1M6YV77"/>
<keyword evidence="2" id="KW-1185">Reference proteome</keyword>